<keyword evidence="2" id="KW-0812">Transmembrane</keyword>
<evidence type="ECO:0000256" key="1">
    <source>
        <dbReference type="SAM" id="MobiDB-lite"/>
    </source>
</evidence>
<dbReference type="eggNOG" id="KOG1886">
    <property type="taxonomic scope" value="Eukaryota"/>
</dbReference>
<dbReference type="PANTHER" id="PTHR46871">
    <property type="entry name" value="BROMO-ADJACENT HOMOLOGY (BAH) DOMAIN-CONTAINING PROTEIN"/>
    <property type="match status" value="1"/>
</dbReference>
<evidence type="ECO:0000259" key="3">
    <source>
        <dbReference type="PROSITE" id="PS51038"/>
    </source>
</evidence>
<proteinExistence type="predicted"/>
<accession>D7LK47</accession>
<evidence type="ECO:0000313" key="4">
    <source>
        <dbReference type="EMBL" id="EFH55085.1"/>
    </source>
</evidence>
<dbReference type="PANTHER" id="PTHR46871:SF1">
    <property type="entry name" value="BROMO-ADJACENT HOMOLOGY (BAH) DOMAIN-CONTAINING PROTEIN"/>
    <property type="match status" value="1"/>
</dbReference>
<dbReference type="AlphaFoldDB" id="D7LK47"/>
<keyword evidence="5" id="KW-1185">Reference proteome</keyword>
<reference evidence="5" key="1">
    <citation type="journal article" date="2011" name="Nat. Genet.">
        <title>The Arabidopsis lyrata genome sequence and the basis of rapid genome size change.</title>
        <authorList>
            <person name="Hu T.T."/>
            <person name="Pattyn P."/>
            <person name="Bakker E.G."/>
            <person name="Cao J."/>
            <person name="Cheng J.-F."/>
            <person name="Clark R.M."/>
            <person name="Fahlgren N."/>
            <person name="Fawcett J.A."/>
            <person name="Grimwood J."/>
            <person name="Gundlach H."/>
            <person name="Haberer G."/>
            <person name="Hollister J.D."/>
            <person name="Ossowski S."/>
            <person name="Ottilar R.P."/>
            <person name="Salamov A.A."/>
            <person name="Schneeberger K."/>
            <person name="Spannagl M."/>
            <person name="Wang X."/>
            <person name="Yang L."/>
            <person name="Nasrallah M.E."/>
            <person name="Bergelson J."/>
            <person name="Carrington J.C."/>
            <person name="Gaut B.S."/>
            <person name="Schmutz J."/>
            <person name="Mayer K.F.X."/>
            <person name="Van de Peer Y."/>
            <person name="Grigoriev I.V."/>
            <person name="Nordborg M."/>
            <person name="Weigel D."/>
            <person name="Guo Y.-L."/>
        </authorList>
    </citation>
    <scope>NUCLEOTIDE SEQUENCE [LARGE SCALE GENOMIC DNA]</scope>
    <source>
        <strain evidence="5">cv. MN47</strain>
    </source>
</reference>
<name>D7LK47_ARALL</name>
<keyword evidence="2" id="KW-0472">Membrane</keyword>
<protein>
    <submittedName>
        <fullName evidence="4">Predicted protein</fullName>
    </submittedName>
</protein>
<dbReference type="STRING" id="81972.D7LK47"/>
<dbReference type="GO" id="GO:0003682">
    <property type="term" value="F:chromatin binding"/>
    <property type="evidence" value="ECO:0007669"/>
    <property type="project" value="InterPro"/>
</dbReference>
<dbReference type="InterPro" id="IPR043151">
    <property type="entry name" value="BAH_sf"/>
</dbReference>
<feature type="region of interest" description="Disordered" evidence="1">
    <location>
        <begin position="1"/>
        <end position="47"/>
    </location>
</feature>
<dbReference type="Proteomes" id="UP000008694">
    <property type="component" value="Unassembled WGS sequence"/>
</dbReference>
<feature type="transmembrane region" description="Helical" evidence="2">
    <location>
        <begin position="366"/>
        <end position="384"/>
    </location>
</feature>
<keyword evidence="2" id="KW-1133">Transmembrane helix</keyword>
<dbReference type="HOGENOM" id="CLU_026265_1_0_1"/>
<feature type="compositionally biased region" description="Acidic residues" evidence="1">
    <location>
        <begin position="1"/>
        <end position="10"/>
    </location>
</feature>
<feature type="compositionally biased region" description="Basic and acidic residues" evidence="1">
    <location>
        <begin position="24"/>
        <end position="41"/>
    </location>
</feature>
<dbReference type="SMART" id="SM00439">
    <property type="entry name" value="BAH"/>
    <property type="match status" value="1"/>
</dbReference>
<organism evidence="5">
    <name type="scientific">Arabidopsis lyrata subsp. lyrata</name>
    <name type="common">Lyre-leaved rock-cress</name>
    <dbReference type="NCBI Taxonomy" id="81972"/>
    <lineage>
        <taxon>Eukaryota</taxon>
        <taxon>Viridiplantae</taxon>
        <taxon>Streptophyta</taxon>
        <taxon>Embryophyta</taxon>
        <taxon>Tracheophyta</taxon>
        <taxon>Spermatophyta</taxon>
        <taxon>Magnoliopsida</taxon>
        <taxon>eudicotyledons</taxon>
        <taxon>Gunneridae</taxon>
        <taxon>Pentapetalae</taxon>
        <taxon>rosids</taxon>
        <taxon>malvids</taxon>
        <taxon>Brassicales</taxon>
        <taxon>Brassicaceae</taxon>
        <taxon>Camelineae</taxon>
        <taxon>Arabidopsis</taxon>
    </lineage>
</organism>
<evidence type="ECO:0000313" key="5">
    <source>
        <dbReference type="Proteomes" id="UP000008694"/>
    </source>
</evidence>
<dbReference type="InterPro" id="IPR001025">
    <property type="entry name" value="BAH_dom"/>
</dbReference>
<feature type="domain" description="BAH" evidence="3">
    <location>
        <begin position="91"/>
        <end position="211"/>
    </location>
</feature>
<dbReference type="Pfam" id="PF01426">
    <property type="entry name" value="BAH"/>
    <property type="match status" value="1"/>
</dbReference>
<dbReference type="EMBL" id="GL348716">
    <property type="protein sequence ID" value="EFH55085.1"/>
    <property type="molecule type" value="Genomic_DNA"/>
</dbReference>
<evidence type="ECO:0000256" key="2">
    <source>
        <dbReference type="SAM" id="Phobius"/>
    </source>
</evidence>
<gene>
    <name evidence="4" type="ORF">ARALYDRAFT_667860</name>
</gene>
<dbReference type="Gramene" id="Al_scaffold_0004_579">
    <property type="protein sequence ID" value="Al_scaffold_0004_579"/>
    <property type="gene ID" value="Al_scaffold_0004_579"/>
</dbReference>
<dbReference type="PROSITE" id="PS51038">
    <property type="entry name" value="BAH"/>
    <property type="match status" value="1"/>
</dbReference>
<sequence length="450" mass="52859">MNQVSQDEENVALSMLNMSNSNTKETEKKQMKRKKDCEEKHEKKRKTNWTKEMELEWRPEDCAQPFGEVSKVTGKGAKKKSHYKTFNFRGTQYGLEDSVLLVPDDPNSKPYGAIIKDIYIPNKEKYVKLSVQWFYRPEDVDKKHVGKWESKDSRSLFYSFHCDEVFAESVKYKCVVNFVPENKQIPNRSEQPGFIVQHVYDFVKKKLRKFTDNVFDVHQKDEIDRLVAKTILRVGDLPDIEKDQKTKNSRSKRIVQKEYMGRAKRRSPKAGTVYKSILEDFDLLTGDSDRDKGLEELLEAVKHECRTTKKKQARDSDFYWPDDVVPVVRALEQVLYDSLAEDMSKYNHKLEIMVDNLKVSFIPLSPPSYIFLFVLHVLVFYFFVNSSRALARRLLDGELKPEQLIMMESYELMVISFIHKLSSHFYTKISNVVFHLVYNITVYVIPDFVK</sequence>
<dbReference type="Gene3D" id="2.30.30.490">
    <property type="match status" value="1"/>
</dbReference>